<evidence type="ECO:0000313" key="2">
    <source>
        <dbReference type="EMBL" id="AHA75668.1"/>
    </source>
</evidence>
<organism evidence="3 4">
    <name type="scientific">Bacillus thuringiensis YBT-1518</name>
    <dbReference type="NCBI Taxonomy" id="529122"/>
    <lineage>
        <taxon>Bacteria</taxon>
        <taxon>Bacillati</taxon>
        <taxon>Bacillota</taxon>
        <taxon>Bacilli</taxon>
        <taxon>Bacillales</taxon>
        <taxon>Bacillaceae</taxon>
        <taxon>Bacillus</taxon>
        <taxon>Bacillus cereus group</taxon>
    </lineage>
</organism>
<reference evidence="3 4" key="1">
    <citation type="submission" date="2013-05" db="EMBL/GenBank/DDBJ databases">
        <title>Complete genome sequence of Bacillus thuringiensis YBT-1518, a typical strain with high toxicity to nematode.</title>
        <authorList>
            <person name="Wang P."/>
            <person name="Zhang C."/>
            <person name="Guo M."/>
            <person name="Guo S."/>
            <person name="Zhu Y."/>
            <person name="Zheng J."/>
            <person name="Zhu L."/>
            <person name="Ruan L."/>
            <person name="Peng D."/>
            <person name="Sun M."/>
        </authorList>
    </citation>
    <scope>NUCLEOTIDE SEQUENCE [LARGE SCALE GENOMIC DNA]</scope>
    <source>
        <strain evidence="3 4">YBT-1518</strain>
        <plasmid evidence="2 4">pBMB0232</plasmid>
        <plasmid evidence="3 4">pBMB0233</plasmid>
    </source>
</reference>
<dbReference type="AlphaFoldDB" id="A0A9W3KJ86"/>
<dbReference type="EMBL" id="CP005939">
    <property type="protein sequence ID" value="AHA75668.1"/>
    <property type="molecule type" value="Genomic_DNA"/>
</dbReference>
<name>A0A9W3KJ86_BACTU</name>
<accession>A0A9W3KJ86</accession>
<dbReference type="Proteomes" id="UP000018566">
    <property type="component" value="Plasmid pBMB0232"/>
</dbReference>
<evidence type="ECO:0000313" key="4">
    <source>
        <dbReference type="Proteomes" id="UP000018566"/>
    </source>
</evidence>
<dbReference type="Proteomes" id="UP000018566">
    <property type="component" value="Plasmid pBMB0233"/>
</dbReference>
<evidence type="ECO:0000313" key="3">
    <source>
        <dbReference type="EMBL" id="AHA75806.1"/>
    </source>
</evidence>
<proteinExistence type="predicted"/>
<dbReference type="Pfam" id="PF13799">
    <property type="entry name" value="DUF4183"/>
    <property type="match status" value="1"/>
</dbReference>
<geneLocation type="plasmid" evidence="3 4">
    <name>pBMB0233</name>
</geneLocation>
<keyword evidence="3" id="KW-0176">Collagen</keyword>
<dbReference type="KEGG" id="bthu:YBT1518_33257"/>
<protein>
    <submittedName>
        <fullName evidence="3">Collagen-like protein</fullName>
    </submittedName>
</protein>
<keyword evidence="3" id="KW-0614">Plasmid</keyword>
<evidence type="ECO:0000259" key="1">
    <source>
        <dbReference type="Pfam" id="PF13799"/>
    </source>
</evidence>
<dbReference type="EMBL" id="CP005940">
    <property type="protein sequence ID" value="AHA75806.1"/>
    <property type="molecule type" value="Genomic_DNA"/>
</dbReference>
<dbReference type="KEGG" id="bthu:YBT1518_31650"/>
<dbReference type="InterPro" id="IPR025237">
    <property type="entry name" value="DUF4183"/>
</dbReference>
<geneLocation type="plasmid" evidence="2 4">
    <name>pBMB0232</name>
</geneLocation>
<feature type="domain" description="DUF4183" evidence="1">
    <location>
        <begin position="37"/>
        <end position="102"/>
    </location>
</feature>
<sequence>MYKKWNNCDPKRPLDIIYPSFYRVSNLMYHTIAKEKQHRYTNEDRLTEYNSSTILSPDEVSYFNLFVNGVIQPLATYTVCKGELLFLTEDLPIINTPITLQFIIIS</sequence>
<gene>
    <name evidence="3" type="ORF">YBT1518_31650</name>
    <name evidence="2" type="ORF">YBT1518_33257</name>
</gene>